<dbReference type="OrthoDB" id="7264976at2"/>
<gene>
    <name evidence="1" type="ORF">EAH89_26620</name>
</gene>
<evidence type="ECO:0000313" key="2">
    <source>
        <dbReference type="Proteomes" id="UP000317078"/>
    </source>
</evidence>
<sequence>MVSESARATTAAESAFRVRTPNAAPRATLVVALDQASLDVVEALSARTWNGAVFFAPSFFESEGRLAAGDVQRWFRNVVGRAQGFLQEVEVSNQAVMIATSGQDAQLASVVGDACRATGTKTCGLILHDAADRSPEAVSATLSQLRPYVSMLSVVSDAGYVEAMLEALRA</sequence>
<name>A0A502F437_9PROT</name>
<dbReference type="AlphaFoldDB" id="A0A502F437"/>
<dbReference type="RefSeq" id="WP_140886761.1">
    <property type="nucleotide sequence ID" value="NZ_RCZP01000048.1"/>
</dbReference>
<dbReference type="EMBL" id="RCZP01000048">
    <property type="protein sequence ID" value="TPG44915.1"/>
    <property type="molecule type" value="Genomic_DNA"/>
</dbReference>
<keyword evidence="2" id="KW-1185">Reference proteome</keyword>
<proteinExistence type="predicted"/>
<accession>A0A502F437</accession>
<dbReference type="Proteomes" id="UP000317078">
    <property type="component" value="Unassembled WGS sequence"/>
</dbReference>
<reference evidence="1 2" key="1">
    <citation type="journal article" date="2019" name="Environ. Microbiol.">
        <title>Species interactions and distinct microbial communities in high Arctic permafrost affected cryosols are associated with the CH4 and CO2 gas fluxes.</title>
        <authorList>
            <person name="Altshuler I."/>
            <person name="Hamel J."/>
            <person name="Turney S."/>
            <person name="Magnuson E."/>
            <person name="Levesque R."/>
            <person name="Greer C."/>
            <person name="Whyte L.G."/>
        </authorList>
    </citation>
    <scope>NUCLEOTIDE SEQUENCE [LARGE SCALE GENOMIC DNA]</scope>
    <source>
        <strain evidence="1 2">S9.3B</strain>
    </source>
</reference>
<evidence type="ECO:0000313" key="1">
    <source>
        <dbReference type="EMBL" id="TPG44915.1"/>
    </source>
</evidence>
<comment type="caution">
    <text evidence="1">The sequence shown here is derived from an EMBL/GenBank/DDBJ whole genome shotgun (WGS) entry which is preliminary data.</text>
</comment>
<protein>
    <submittedName>
        <fullName evidence="1">Uncharacterized protein</fullName>
    </submittedName>
</protein>
<organism evidence="1 2">
    <name type="scientific">Muricoccus nepalensis</name>
    <dbReference type="NCBI Taxonomy" id="1854500"/>
    <lineage>
        <taxon>Bacteria</taxon>
        <taxon>Pseudomonadati</taxon>
        <taxon>Pseudomonadota</taxon>
        <taxon>Alphaproteobacteria</taxon>
        <taxon>Acetobacterales</taxon>
        <taxon>Roseomonadaceae</taxon>
        <taxon>Muricoccus</taxon>
    </lineage>
</organism>